<proteinExistence type="inferred from homology"/>
<dbReference type="InterPro" id="IPR001930">
    <property type="entry name" value="Peptidase_M1"/>
</dbReference>
<dbReference type="Gene3D" id="1.10.390.10">
    <property type="entry name" value="Neutral Protease Domain 2"/>
    <property type="match status" value="1"/>
</dbReference>
<protein>
    <submittedName>
        <fullName evidence="13">Peptidase M1 membrane alanine aminopeptidase domain-containing protein</fullName>
    </submittedName>
</protein>
<dbReference type="GO" id="GO:0043171">
    <property type="term" value="P:peptide catabolic process"/>
    <property type="evidence" value="ECO:0007669"/>
    <property type="project" value="TreeGrafter"/>
</dbReference>
<name>A0A914Y3R9_9BILA</name>
<organism evidence="12 13">
    <name type="scientific">Panagrolaimus superbus</name>
    <dbReference type="NCBI Taxonomy" id="310955"/>
    <lineage>
        <taxon>Eukaryota</taxon>
        <taxon>Metazoa</taxon>
        <taxon>Ecdysozoa</taxon>
        <taxon>Nematoda</taxon>
        <taxon>Chromadorea</taxon>
        <taxon>Rhabditida</taxon>
        <taxon>Tylenchina</taxon>
        <taxon>Panagrolaimomorpha</taxon>
        <taxon>Panagrolaimoidea</taxon>
        <taxon>Panagrolaimidae</taxon>
        <taxon>Panagrolaimus</taxon>
    </lineage>
</organism>
<evidence type="ECO:0000256" key="6">
    <source>
        <dbReference type="ARBA" id="ARBA00022833"/>
    </source>
</evidence>
<reference evidence="13" key="1">
    <citation type="submission" date="2022-11" db="UniProtKB">
        <authorList>
            <consortium name="WormBaseParasite"/>
        </authorList>
    </citation>
    <scope>IDENTIFICATION</scope>
</reference>
<keyword evidence="12" id="KW-1185">Reference proteome</keyword>
<feature type="site" description="Transition state stabilizer" evidence="10">
    <location>
        <position position="192"/>
    </location>
</feature>
<keyword evidence="7" id="KW-0482">Metalloprotease</keyword>
<keyword evidence="2" id="KW-0031">Aminopeptidase</keyword>
<dbReference type="PANTHER" id="PTHR11533">
    <property type="entry name" value="PROTEASE M1 ZINC METALLOPROTEASE"/>
    <property type="match status" value="1"/>
</dbReference>
<dbReference type="GO" id="GO:0070006">
    <property type="term" value="F:metalloaminopeptidase activity"/>
    <property type="evidence" value="ECO:0007669"/>
    <property type="project" value="TreeGrafter"/>
</dbReference>
<dbReference type="CDD" id="cd09601">
    <property type="entry name" value="M1_APN-Q_like"/>
    <property type="match status" value="1"/>
</dbReference>
<comment type="similarity">
    <text evidence="1">Belongs to the peptidase M1 family.</text>
</comment>
<evidence type="ECO:0000313" key="13">
    <source>
        <dbReference type="WBParaSite" id="PSU_v2.g14841.t1"/>
    </source>
</evidence>
<evidence type="ECO:0000256" key="5">
    <source>
        <dbReference type="ARBA" id="ARBA00022801"/>
    </source>
</evidence>
<dbReference type="InterPro" id="IPR034016">
    <property type="entry name" value="M1_APN-typ"/>
</dbReference>
<evidence type="ECO:0000256" key="10">
    <source>
        <dbReference type="PIRSR" id="PIRSR634016-4"/>
    </source>
</evidence>
<keyword evidence="4 9" id="KW-0479">Metal-binding</keyword>
<dbReference type="GO" id="GO:0005615">
    <property type="term" value="C:extracellular space"/>
    <property type="evidence" value="ECO:0007669"/>
    <property type="project" value="TreeGrafter"/>
</dbReference>
<evidence type="ECO:0000256" key="1">
    <source>
        <dbReference type="ARBA" id="ARBA00010136"/>
    </source>
</evidence>
<evidence type="ECO:0000256" key="3">
    <source>
        <dbReference type="ARBA" id="ARBA00022670"/>
    </source>
</evidence>
<feature type="domain" description="Peptidase M1 membrane alanine aminopeptidase" evidence="11">
    <location>
        <begin position="41"/>
        <end position="262"/>
    </location>
</feature>
<dbReference type="InterPro" id="IPR027268">
    <property type="entry name" value="Peptidase_M4/M1_CTD_sf"/>
</dbReference>
<keyword evidence="6 9" id="KW-0862">Zinc</keyword>
<dbReference type="PANTHER" id="PTHR11533:SF293">
    <property type="entry name" value="AMINOPEPTIDASE-2-RELATED"/>
    <property type="match status" value="1"/>
</dbReference>
<feature type="binding site" evidence="9">
    <location>
        <position position="112"/>
    </location>
    <ligand>
        <name>Zn(2+)</name>
        <dbReference type="ChEBI" id="CHEBI:29105"/>
        <note>catalytic</note>
    </ligand>
</feature>
<dbReference type="InterPro" id="IPR050344">
    <property type="entry name" value="Peptidase_M1_aminopeptidases"/>
</dbReference>
<dbReference type="Proteomes" id="UP000887577">
    <property type="component" value="Unplaced"/>
</dbReference>
<dbReference type="GO" id="GO:0042277">
    <property type="term" value="F:peptide binding"/>
    <property type="evidence" value="ECO:0007669"/>
    <property type="project" value="TreeGrafter"/>
</dbReference>
<dbReference type="WBParaSite" id="PSU_v2.g14841.t1">
    <property type="protein sequence ID" value="PSU_v2.g14841.t1"/>
    <property type="gene ID" value="PSU_v2.g14841"/>
</dbReference>
<evidence type="ECO:0000313" key="12">
    <source>
        <dbReference type="Proteomes" id="UP000887577"/>
    </source>
</evidence>
<accession>A0A914Y3R9</accession>
<evidence type="ECO:0000259" key="11">
    <source>
        <dbReference type="Pfam" id="PF01433"/>
    </source>
</evidence>
<evidence type="ECO:0000256" key="9">
    <source>
        <dbReference type="PIRSR" id="PIRSR634016-3"/>
    </source>
</evidence>
<feature type="binding site" evidence="9">
    <location>
        <position position="135"/>
    </location>
    <ligand>
        <name>Zn(2+)</name>
        <dbReference type="ChEBI" id="CHEBI:29105"/>
        <note>catalytic</note>
    </ligand>
</feature>
<dbReference type="PRINTS" id="PR00756">
    <property type="entry name" value="ALADIPTASE"/>
</dbReference>
<feature type="binding site" evidence="9">
    <location>
        <position position="116"/>
    </location>
    <ligand>
        <name>Zn(2+)</name>
        <dbReference type="ChEBI" id="CHEBI:29105"/>
        <note>catalytic</note>
    </ligand>
</feature>
<dbReference type="GO" id="GO:0008270">
    <property type="term" value="F:zinc ion binding"/>
    <property type="evidence" value="ECO:0007669"/>
    <property type="project" value="InterPro"/>
</dbReference>
<dbReference type="FunFam" id="1.10.390.10:FF:000013">
    <property type="entry name" value="Aminopeptidase N"/>
    <property type="match status" value="1"/>
</dbReference>
<dbReference type="InterPro" id="IPR014782">
    <property type="entry name" value="Peptidase_M1_dom"/>
</dbReference>
<dbReference type="GO" id="GO:0016020">
    <property type="term" value="C:membrane"/>
    <property type="evidence" value="ECO:0007669"/>
    <property type="project" value="TreeGrafter"/>
</dbReference>
<dbReference type="SUPFAM" id="SSF55486">
    <property type="entry name" value="Metalloproteases ('zincins'), catalytic domain"/>
    <property type="match status" value="1"/>
</dbReference>
<evidence type="ECO:0000256" key="4">
    <source>
        <dbReference type="ARBA" id="ARBA00022723"/>
    </source>
</evidence>
<comment type="cofactor">
    <cofactor evidence="9">
        <name>Zn(2+)</name>
        <dbReference type="ChEBI" id="CHEBI:29105"/>
    </cofactor>
    <text evidence="9">Binds 1 zinc ion per subunit.</text>
</comment>
<dbReference type="Pfam" id="PF01433">
    <property type="entry name" value="Peptidase_M1"/>
    <property type="match status" value="1"/>
</dbReference>
<dbReference type="GO" id="GO:0006508">
    <property type="term" value="P:proteolysis"/>
    <property type="evidence" value="ECO:0007669"/>
    <property type="project" value="UniProtKB-KW"/>
</dbReference>
<evidence type="ECO:0000256" key="2">
    <source>
        <dbReference type="ARBA" id="ARBA00022438"/>
    </source>
</evidence>
<evidence type="ECO:0000256" key="8">
    <source>
        <dbReference type="PIRSR" id="PIRSR634016-1"/>
    </source>
</evidence>
<sequence>MSTYLLAFAIGDLVSKSTTTRDGTLVRVWSWRGTEMFLDEAVNTSKTCVEVMTDFTGIKFPLEKLDHLAVPHFAAGGMENWGLIVYASQYVFFDPKQDTTVTRIGGIDVRCHEIAHQWFGDLVTADWWSDIMLHESFAAYFEDYALVQGWPSQINYLDPAYVGSSIEDGFKSDMNNSHPVITTDGTFDGVVYAKGSGLFRMLSQLLSPTIFQSAIRDYLNKYQYSTANHYQLFEAMNEIVSQTGLTDWCNNPLNVTRFMEPWLTQPHFPLLTVKYDQSSHTYFVDQQPFIPRDQLYPRGFNYAWPIPFYAQQIKTGSIKKYWTNRYYQCPHNFDADAAATLPGVQIPAINDNPLIVNANSNTFARIQYDDFTFNKIIDGLNQGYYKLSSESLIRLINDELALVHRNAKFSGQTSYLRSMKIVASALINNNTNSAAVFQAAKSLIDEMVRLGVDMSERGLFEVSSFNFLLIH</sequence>
<keyword evidence="3" id="KW-0645">Protease</keyword>
<keyword evidence="5" id="KW-0378">Hydrolase</keyword>
<dbReference type="GO" id="GO:0005737">
    <property type="term" value="C:cytoplasm"/>
    <property type="evidence" value="ECO:0007669"/>
    <property type="project" value="TreeGrafter"/>
</dbReference>
<evidence type="ECO:0000256" key="7">
    <source>
        <dbReference type="ARBA" id="ARBA00023049"/>
    </source>
</evidence>
<feature type="active site" description="Proton acceptor" evidence="8">
    <location>
        <position position="113"/>
    </location>
</feature>
<dbReference type="AlphaFoldDB" id="A0A914Y3R9"/>